<reference evidence="2 3" key="1">
    <citation type="submission" date="2018-10" db="EMBL/GenBank/DDBJ databases">
        <title>A high-quality apple genome assembly.</title>
        <authorList>
            <person name="Hu J."/>
        </authorList>
    </citation>
    <scope>NUCLEOTIDE SEQUENCE [LARGE SCALE GENOMIC DNA]</scope>
    <source>
        <strain evidence="3">cv. HFTH1</strain>
        <tissue evidence="2">Young leaf</tissue>
    </source>
</reference>
<keyword evidence="3" id="KW-1185">Reference proteome</keyword>
<evidence type="ECO:0000256" key="1">
    <source>
        <dbReference type="SAM" id="Phobius"/>
    </source>
</evidence>
<evidence type="ECO:0000313" key="3">
    <source>
        <dbReference type="Proteomes" id="UP000290289"/>
    </source>
</evidence>
<organism evidence="2 3">
    <name type="scientific">Malus domestica</name>
    <name type="common">Apple</name>
    <name type="synonym">Pyrus malus</name>
    <dbReference type="NCBI Taxonomy" id="3750"/>
    <lineage>
        <taxon>Eukaryota</taxon>
        <taxon>Viridiplantae</taxon>
        <taxon>Streptophyta</taxon>
        <taxon>Embryophyta</taxon>
        <taxon>Tracheophyta</taxon>
        <taxon>Spermatophyta</taxon>
        <taxon>Magnoliopsida</taxon>
        <taxon>eudicotyledons</taxon>
        <taxon>Gunneridae</taxon>
        <taxon>Pentapetalae</taxon>
        <taxon>rosids</taxon>
        <taxon>fabids</taxon>
        <taxon>Rosales</taxon>
        <taxon>Rosaceae</taxon>
        <taxon>Amygdaloideae</taxon>
        <taxon>Maleae</taxon>
        <taxon>Malus</taxon>
    </lineage>
</organism>
<sequence>MSEMPSNFSYLCRAFPYVCSEFPVLPIQPKGVLSFLSLLPFMCFTLPFSIFYFRASAFLGHCRCVPSFLSISSFLFRNFISGETRSLTMEPFYDTSTAFVQRRWNSKFPNKHKPDPTNKRFMSHKARQTDYARLALRQQSTFTTTHQFGH</sequence>
<evidence type="ECO:0000313" key="2">
    <source>
        <dbReference type="EMBL" id="RXH94603.1"/>
    </source>
</evidence>
<gene>
    <name evidence="2" type="ORF">DVH24_024287</name>
</gene>
<comment type="caution">
    <text evidence="2">The sequence shown here is derived from an EMBL/GenBank/DDBJ whole genome shotgun (WGS) entry which is preliminary data.</text>
</comment>
<keyword evidence="1" id="KW-0812">Transmembrane</keyword>
<dbReference type="EMBL" id="RDQH01000333">
    <property type="protein sequence ID" value="RXH94603.1"/>
    <property type="molecule type" value="Genomic_DNA"/>
</dbReference>
<accession>A0A498JLB9</accession>
<feature type="transmembrane region" description="Helical" evidence="1">
    <location>
        <begin position="32"/>
        <end position="53"/>
    </location>
</feature>
<name>A0A498JLB9_MALDO</name>
<dbReference type="Proteomes" id="UP000290289">
    <property type="component" value="Chromosome 7"/>
</dbReference>
<proteinExistence type="predicted"/>
<protein>
    <submittedName>
        <fullName evidence="2">Uncharacterized protein</fullName>
    </submittedName>
</protein>
<keyword evidence="1" id="KW-1133">Transmembrane helix</keyword>
<dbReference type="AlphaFoldDB" id="A0A498JLB9"/>
<keyword evidence="1" id="KW-0472">Membrane</keyword>